<evidence type="ECO:0000313" key="1">
    <source>
        <dbReference type="EMBL" id="EXU75052.1"/>
    </source>
</evidence>
<sequence length="174" mass="19715">MINNESHWSMTKSALEQRLSRPDKIYKTLMDALVLAGKSKERLKLLSFTIKNNAMHIGSIKKTLRGLYLDRKSESRKSGLIGGLETAKAENIRGGLDAISHTFLEPGYLSPDEIEAARNSYLDTVLVILQDILSKSESEKRGQLTYNADVVISDIMNFRKWIEGYEKRAVIPWN</sequence>
<protein>
    <submittedName>
        <fullName evidence="1">Uncharacterized protein</fullName>
    </submittedName>
</protein>
<reference evidence="1 2" key="1">
    <citation type="submission" date="2014-02" db="EMBL/GenBank/DDBJ databases">
        <title>Draft genome of Erwinia mallotivora strain BT-MARDI, a papaya dieback pathogen.</title>
        <authorList>
            <person name="Redzuan R."/>
            <person name="Abu Bakar N."/>
            <person name="Badrun R."/>
            <person name="Mohd Raih M.F."/>
            <person name="Rozano L."/>
            <person name="Mat Amin N."/>
        </authorList>
    </citation>
    <scope>NUCLEOTIDE SEQUENCE [LARGE SCALE GENOMIC DNA]</scope>
    <source>
        <strain evidence="1 2">BT-MARDI</strain>
    </source>
</reference>
<keyword evidence="2" id="KW-1185">Reference proteome</keyword>
<proteinExistence type="predicted"/>
<name>A0A014PVZ2_9GAMM</name>
<dbReference type="AlphaFoldDB" id="A0A014PVZ2"/>
<dbReference type="EMBL" id="JFHN01000053">
    <property type="protein sequence ID" value="EXU75052.1"/>
    <property type="molecule type" value="Genomic_DNA"/>
</dbReference>
<dbReference type="Proteomes" id="UP000019918">
    <property type="component" value="Unassembled WGS sequence"/>
</dbReference>
<organism evidence="1 2">
    <name type="scientific">Erwinia mallotivora</name>
    <dbReference type="NCBI Taxonomy" id="69222"/>
    <lineage>
        <taxon>Bacteria</taxon>
        <taxon>Pseudomonadati</taxon>
        <taxon>Pseudomonadota</taxon>
        <taxon>Gammaproteobacteria</taxon>
        <taxon>Enterobacterales</taxon>
        <taxon>Erwiniaceae</taxon>
        <taxon>Erwinia</taxon>
    </lineage>
</organism>
<dbReference type="STRING" id="69222.BG55_14570"/>
<accession>A0A014PVZ2</accession>
<gene>
    <name evidence="1" type="ORF">BG55_14570</name>
</gene>
<comment type="caution">
    <text evidence="1">The sequence shown here is derived from an EMBL/GenBank/DDBJ whole genome shotgun (WGS) entry which is preliminary data.</text>
</comment>
<evidence type="ECO:0000313" key="2">
    <source>
        <dbReference type="Proteomes" id="UP000019918"/>
    </source>
</evidence>